<dbReference type="PANTHER" id="PTHR42770">
    <property type="entry name" value="AMINO ACID TRANSPORTER-RELATED"/>
    <property type="match status" value="1"/>
</dbReference>
<keyword evidence="6 8" id="KW-1133">Transmembrane helix</keyword>
<protein>
    <submittedName>
        <fullName evidence="9">Amino acid permease</fullName>
    </submittedName>
</protein>
<proteinExistence type="inferred from homology"/>
<evidence type="ECO:0000256" key="7">
    <source>
        <dbReference type="ARBA" id="ARBA00023136"/>
    </source>
</evidence>
<feature type="transmembrane region" description="Helical" evidence="8">
    <location>
        <begin position="84"/>
        <end position="108"/>
    </location>
</feature>
<evidence type="ECO:0000256" key="6">
    <source>
        <dbReference type="ARBA" id="ARBA00022989"/>
    </source>
</evidence>
<accession>A0ABY4QRJ3</accession>
<name>A0ABY4QRJ3_9MYCO</name>
<keyword evidence="5 8" id="KW-0812">Transmembrane</keyword>
<comment type="similarity">
    <text evidence="3">Belongs to the amino acid-polyamine-organocation (APC) superfamily.</text>
</comment>
<gene>
    <name evidence="9" type="ORF">M5I08_10305</name>
</gene>
<dbReference type="InterPro" id="IPR002293">
    <property type="entry name" value="AA/rel_permease1"/>
</dbReference>
<evidence type="ECO:0000256" key="8">
    <source>
        <dbReference type="SAM" id="Phobius"/>
    </source>
</evidence>
<comment type="function">
    <text evidence="1">Probable amino-acid or metabolite transport protein.</text>
</comment>
<evidence type="ECO:0000313" key="10">
    <source>
        <dbReference type="Proteomes" id="UP001056610"/>
    </source>
</evidence>
<evidence type="ECO:0000256" key="1">
    <source>
        <dbReference type="ARBA" id="ARBA00002249"/>
    </source>
</evidence>
<dbReference type="PANTHER" id="PTHR42770:SF11">
    <property type="entry name" value="INNER MEMBRANE TRANSPORT PROTEIN YBAT"/>
    <property type="match status" value="1"/>
</dbReference>
<sequence>MAASKQAAAHPVGLWGAVAIGVGGMVGGGIFAVLGLSVQITKGAAPLAFLLVGLVALLTARSYARLSKVYPSRGGTVTFINRTFGAGLFSGGINVLLWLSYIVMLALYSQAFRSYAASFLPSSAHTLGKHVFLTRRLW</sequence>
<feature type="transmembrane region" description="Helical" evidence="8">
    <location>
        <begin position="43"/>
        <end position="64"/>
    </location>
</feature>
<reference evidence="9" key="1">
    <citation type="submission" date="2022-05" db="EMBL/GenBank/DDBJ databases">
        <title>A methanotrophic Mycobacterium dominates a cave microbial ecosystem.</title>
        <authorList>
            <person name="Van Spanning R.J.M."/>
            <person name="Guan Q."/>
            <person name="Melkonian C."/>
            <person name="Gallant J."/>
            <person name="Polerecky L."/>
            <person name="Flot J.-F."/>
            <person name="Brandt B.W."/>
            <person name="Braster M."/>
            <person name="Iturbe Espinoza P."/>
            <person name="Aerts J."/>
            <person name="Meima-Franke M."/>
            <person name="Piersma S.R."/>
            <person name="Bunduc C."/>
            <person name="Ummels R."/>
            <person name="Pain A."/>
            <person name="Fleming E.J."/>
            <person name="van der Wel N."/>
            <person name="Gherman V.D."/>
            <person name="Sarbu S.M."/>
            <person name="Bodelier P.L.E."/>
            <person name="Bitter W."/>
        </authorList>
    </citation>
    <scope>NUCLEOTIDE SEQUENCE</scope>
    <source>
        <strain evidence="9">Sulfur Cave</strain>
    </source>
</reference>
<dbReference type="Proteomes" id="UP001056610">
    <property type="component" value="Chromosome"/>
</dbReference>
<evidence type="ECO:0000313" key="9">
    <source>
        <dbReference type="EMBL" id="UQX12571.1"/>
    </source>
</evidence>
<organism evidence="9 10">
    <name type="scientific">Candidatus Mycobacterium methanotrophicum</name>
    <dbReference type="NCBI Taxonomy" id="2943498"/>
    <lineage>
        <taxon>Bacteria</taxon>
        <taxon>Bacillati</taxon>
        <taxon>Actinomycetota</taxon>
        <taxon>Actinomycetes</taxon>
        <taxon>Mycobacteriales</taxon>
        <taxon>Mycobacteriaceae</taxon>
        <taxon>Mycobacterium</taxon>
    </lineage>
</organism>
<keyword evidence="4" id="KW-1003">Cell membrane</keyword>
<comment type="subcellular location">
    <subcellularLocation>
        <location evidence="2">Cell membrane</location>
        <topology evidence="2">Multi-pass membrane protein</topology>
    </subcellularLocation>
</comment>
<dbReference type="Pfam" id="PF13520">
    <property type="entry name" value="AA_permease_2"/>
    <property type="match status" value="1"/>
</dbReference>
<dbReference type="RefSeq" id="WP_219070082.1">
    <property type="nucleotide sequence ID" value="NZ_CAJUXY010000074.1"/>
</dbReference>
<evidence type="ECO:0000256" key="3">
    <source>
        <dbReference type="ARBA" id="ARBA00009523"/>
    </source>
</evidence>
<evidence type="ECO:0000256" key="4">
    <source>
        <dbReference type="ARBA" id="ARBA00022475"/>
    </source>
</evidence>
<keyword evidence="7 8" id="KW-0472">Membrane</keyword>
<feature type="transmembrane region" description="Helical" evidence="8">
    <location>
        <begin position="12"/>
        <end position="36"/>
    </location>
</feature>
<dbReference type="InterPro" id="IPR050367">
    <property type="entry name" value="APC_superfamily"/>
</dbReference>
<evidence type="ECO:0000256" key="5">
    <source>
        <dbReference type="ARBA" id="ARBA00022692"/>
    </source>
</evidence>
<keyword evidence="10" id="KW-1185">Reference proteome</keyword>
<dbReference type="EMBL" id="CP097320">
    <property type="protein sequence ID" value="UQX12571.1"/>
    <property type="molecule type" value="Genomic_DNA"/>
</dbReference>
<evidence type="ECO:0000256" key="2">
    <source>
        <dbReference type="ARBA" id="ARBA00004651"/>
    </source>
</evidence>